<name>A0ABV7HZN9_9GAMM</name>
<organism evidence="1 2">
    <name type="scientific">Gilvimarinus japonicus</name>
    <dbReference type="NCBI Taxonomy" id="1796469"/>
    <lineage>
        <taxon>Bacteria</taxon>
        <taxon>Pseudomonadati</taxon>
        <taxon>Pseudomonadota</taxon>
        <taxon>Gammaproteobacteria</taxon>
        <taxon>Cellvibrionales</taxon>
        <taxon>Cellvibrionaceae</taxon>
        <taxon>Gilvimarinus</taxon>
    </lineage>
</organism>
<dbReference type="Proteomes" id="UP001595548">
    <property type="component" value="Unassembled WGS sequence"/>
</dbReference>
<dbReference type="InterPro" id="IPR031982">
    <property type="entry name" value="PilE-like"/>
</dbReference>
<protein>
    <submittedName>
        <fullName evidence="1">Type IV pilin protein</fullName>
    </submittedName>
</protein>
<dbReference type="EMBL" id="JBHRTL010000031">
    <property type="protein sequence ID" value="MFC3156776.1"/>
    <property type="molecule type" value="Genomic_DNA"/>
</dbReference>
<dbReference type="Gene3D" id="3.30.700.50">
    <property type="match status" value="1"/>
</dbReference>
<comment type="caution">
    <text evidence="1">The sequence shown here is derived from an EMBL/GenBank/DDBJ whole genome shotgun (WGS) entry which is preliminary data.</text>
</comment>
<dbReference type="RefSeq" id="WP_382418607.1">
    <property type="nucleotide sequence ID" value="NZ_AP031500.1"/>
</dbReference>
<keyword evidence="2" id="KW-1185">Reference proteome</keyword>
<reference evidence="2" key="1">
    <citation type="journal article" date="2019" name="Int. J. Syst. Evol. Microbiol.">
        <title>The Global Catalogue of Microorganisms (GCM) 10K type strain sequencing project: providing services to taxonomists for standard genome sequencing and annotation.</title>
        <authorList>
            <consortium name="The Broad Institute Genomics Platform"/>
            <consortium name="The Broad Institute Genome Sequencing Center for Infectious Disease"/>
            <person name="Wu L."/>
            <person name="Ma J."/>
        </authorList>
    </citation>
    <scope>NUCLEOTIDE SEQUENCE [LARGE SCALE GENOMIC DNA]</scope>
    <source>
        <strain evidence="2">KCTC 52141</strain>
    </source>
</reference>
<evidence type="ECO:0000313" key="2">
    <source>
        <dbReference type="Proteomes" id="UP001595548"/>
    </source>
</evidence>
<accession>A0ABV7HZN9</accession>
<proteinExistence type="predicted"/>
<gene>
    <name evidence="1" type="ORF">ACFOEB_16320</name>
</gene>
<dbReference type="Pfam" id="PF16732">
    <property type="entry name" value="ComP_DUS"/>
    <property type="match status" value="1"/>
</dbReference>
<sequence length="97" mass="10493">MGSIRKSNRADAKVALNDAAQQLQRCYTLDNSYANCQIDTTSPEEFYTIALNANTSTYSLTATAVKAPQTGDTGCINTMGLNNLGQKTPNPDPKNCW</sequence>
<evidence type="ECO:0000313" key="1">
    <source>
        <dbReference type="EMBL" id="MFC3156776.1"/>
    </source>
</evidence>